<gene>
    <name evidence="6" type="primary">nusB</name>
    <name evidence="8" type="ORF">B8A44_05980</name>
</gene>
<comment type="caution">
    <text evidence="8">The sequence shown here is derived from an EMBL/GenBank/DDBJ whole genome shotgun (WGS) entry which is preliminary data.</text>
</comment>
<accession>A0A328KAP2</accession>
<evidence type="ECO:0000313" key="9">
    <source>
        <dbReference type="Proteomes" id="UP000249099"/>
    </source>
</evidence>
<dbReference type="InterPro" id="IPR011605">
    <property type="entry name" value="NusB_fam"/>
</dbReference>
<dbReference type="GO" id="GO:0006353">
    <property type="term" value="P:DNA-templated transcription termination"/>
    <property type="evidence" value="ECO:0007669"/>
    <property type="project" value="UniProtKB-UniRule"/>
</dbReference>
<evidence type="ECO:0000256" key="5">
    <source>
        <dbReference type="ARBA" id="ARBA00023163"/>
    </source>
</evidence>
<keyword evidence="4 6" id="KW-0805">Transcription regulation</keyword>
<dbReference type="RefSeq" id="WP_004636037.1">
    <property type="nucleotide sequence ID" value="NZ_CAJHJL010000002.1"/>
</dbReference>
<dbReference type="HAMAP" id="MF_00073">
    <property type="entry name" value="NusB"/>
    <property type="match status" value="1"/>
</dbReference>
<name>A0A328KAP2_9LACT</name>
<keyword evidence="2 6" id="KW-0889">Transcription antitermination</keyword>
<dbReference type="Pfam" id="PF01029">
    <property type="entry name" value="NusB"/>
    <property type="match status" value="1"/>
</dbReference>
<evidence type="ECO:0000259" key="7">
    <source>
        <dbReference type="Pfam" id="PF01029"/>
    </source>
</evidence>
<evidence type="ECO:0000256" key="6">
    <source>
        <dbReference type="HAMAP-Rule" id="MF_00073"/>
    </source>
</evidence>
<dbReference type="AlphaFoldDB" id="A0A328KAP2"/>
<feature type="domain" description="NusB/RsmB/TIM44" evidence="7">
    <location>
        <begin position="29"/>
        <end position="158"/>
    </location>
</feature>
<reference evidence="8 9" key="1">
    <citation type="submission" date="2017-03" db="EMBL/GenBank/DDBJ databases">
        <title>wgs assembly of Dolosigranulum pigrum KPL CDC strains.</title>
        <authorList>
            <person name="Brugger S.D."/>
            <person name="Pettigrew M."/>
            <person name="Kong Y."/>
            <person name="Lemon K.P."/>
        </authorList>
    </citation>
    <scope>NUCLEOTIDE SEQUENCE [LARGE SCALE GENOMIC DNA]</scope>
    <source>
        <strain evidence="8 9">KPL1931_CDC4294-98</strain>
    </source>
</reference>
<evidence type="ECO:0000256" key="3">
    <source>
        <dbReference type="ARBA" id="ARBA00022884"/>
    </source>
</evidence>
<dbReference type="InterPro" id="IPR006027">
    <property type="entry name" value="NusB_RsmB_TIM44"/>
</dbReference>
<dbReference type="NCBIfam" id="TIGR01951">
    <property type="entry name" value="nusB"/>
    <property type="match status" value="1"/>
</dbReference>
<comment type="similarity">
    <text evidence="1 6">Belongs to the NusB family.</text>
</comment>
<evidence type="ECO:0000256" key="4">
    <source>
        <dbReference type="ARBA" id="ARBA00023015"/>
    </source>
</evidence>
<dbReference type="GO" id="GO:0005829">
    <property type="term" value="C:cytosol"/>
    <property type="evidence" value="ECO:0007669"/>
    <property type="project" value="TreeGrafter"/>
</dbReference>
<dbReference type="Gene3D" id="1.10.940.10">
    <property type="entry name" value="NusB-like"/>
    <property type="match status" value="1"/>
</dbReference>
<keyword evidence="3 6" id="KW-0694">RNA-binding</keyword>
<proteinExistence type="inferred from homology"/>
<dbReference type="GO" id="GO:0003723">
    <property type="term" value="F:RNA binding"/>
    <property type="evidence" value="ECO:0007669"/>
    <property type="project" value="UniProtKB-UniRule"/>
</dbReference>
<evidence type="ECO:0000256" key="2">
    <source>
        <dbReference type="ARBA" id="ARBA00022814"/>
    </source>
</evidence>
<organism evidence="8 9">
    <name type="scientific">Dolosigranulum pigrum</name>
    <dbReference type="NCBI Taxonomy" id="29394"/>
    <lineage>
        <taxon>Bacteria</taxon>
        <taxon>Bacillati</taxon>
        <taxon>Bacillota</taxon>
        <taxon>Bacilli</taxon>
        <taxon>Lactobacillales</taxon>
        <taxon>Carnobacteriaceae</taxon>
        <taxon>Dolosigranulum</taxon>
    </lineage>
</organism>
<dbReference type="PANTHER" id="PTHR11078">
    <property type="entry name" value="N UTILIZATION SUBSTANCE PROTEIN B-RELATED"/>
    <property type="match status" value="1"/>
</dbReference>
<dbReference type="SUPFAM" id="SSF48013">
    <property type="entry name" value="NusB-like"/>
    <property type="match status" value="1"/>
</dbReference>
<keyword evidence="5 6" id="KW-0804">Transcription</keyword>
<dbReference type="Proteomes" id="UP000249099">
    <property type="component" value="Unassembled WGS sequence"/>
</dbReference>
<dbReference type="InterPro" id="IPR035926">
    <property type="entry name" value="NusB-like_sf"/>
</dbReference>
<evidence type="ECO:0000313" key="8">
    <source>
        <dbReference type="EMBL" id="RAN63215.1"/>
    </source>
</evidence>
<sequence>MTTARRITRERAFQALYMMDVLPALTEDQALMQVLNVQNNNVNIEETNLVALYKELLPEELRTTQIAVDSLDYVRKLIQGVKEHQATLDDQINQHLNKRTLSRVELANIIILRLAAYELIYEDELAPSIVMDEAIELAKLFNDEPSSKFINGILQSILNENSGA</sequence>
<comment type="function">
    <text evidence="6">Involved in transcription antitermination. Required for transcription of ribosomal RNA (rRNA) genes. Binds specifically to the boxA antiterminator sequence of the ribosomal RNA (rrn) operons.</text>
</comment>
<dbReference type="GeneID" id="42694385"/>
<dbReference type="EMBL" id="NAQV01000017">
    <property type="protein sequence ID" value="RAN63215.1"/>
    <property type="molecule type" value="Genomic_DNA"/>
</dbReference>
<dbReference type="PANTHER" id="PTHR11078:SF3">
    <property type="entry name" value="ANTITERMINATION NUSB DOMAIN-CONTAINING PROTEIN"/>
    <property type="match status" value="1"/>
</dbReference>
<evidence type="ECO:0000256" key="1">
    <source>
        <dbReference type="ARBA" id="ARBA00005952"/>
    </source>
</evidence>
<dbReference type="GO" id="GO:0031564">
    <property type="term" value="P:transcription antitermination"/>
    <property type="evidence" value="ECO:0007669"/>
    <property type="project" value="UniProtKB-KW"/>
</dbReference>
<protein>
    <recommendedName>
        <fullName evidence="6">Transcription antitermination protein NusB</fullName>
    </recommendedName>
    <alternativeName>
        <fullName evidence="6">Antitermination factor NusB</fullName>
    </alternativeName>
</protein>